<dbReference type="Gene3D" id="1.10.10.10">
    <property type="entry name" value="Winged helix-like DNA-binding domain superfamily/Winged helix DNA-binding domain"/>
    <property type="match status" value="1"/>
</dbReference>
<dbReference type="SUPFAM" id="SSF46689">
    <property type="entry name" value="Homeodomain-like"/>
    <property type="match status" value="1"/>
</dbReference>
<keyword evidence="5" id="KW-1185">Reference proteome</keyword>
<dbReference type="STRING" id="53326.A0A016UB79"/>
<protein>
    <recommendedName>
        <fullName evidence="6">Transposase IS30-like HTH domain-containing protein</fullName>
    </recommendedName>
</protein>
<proteinExistence type="predicted"/>
<feature type="domain" description="Transposable element Tc3 transposase-like DNA-binding HTH" evidence="3">
    <location>
        <begin position="66"/>
        <end position="101"/>
    </location>
</feature>
<evidence type="ECO:0000259" key="2">
    <source>
        <dbReference type="Pfam" id="PF11427"/>
    </source>
</evidence>
<dbReference type="GO" id="GO:0005634">
    <property type="term" value="C:nucleus"/>
    <property type="evidence" value="ECO:0007669"/>
    <property type="project" value="UniProtKB-SubCell"/>
</dbReference>
<dbReference type="InterPro" id="IPR025898">
    <property type="entry name" value="Tc3_transposase_DNA-bd_dom"/>
</dbReference>
<evidence type="ECO:0000313" key="5">
    <source>
        <dbReference type="Proteomes" id="UP000024635"/>
    </source>
</evidence>
<dbReference type="GO" id="GO:0003677">
    <property type="term" value="F:DNA binding"/>
    <property type="evidence" value="ECO:0007669"/>
    <property type="project" value="InterPro"/>
</dbReference>
<name>A0A016UB79_9BILA</name>
<evidence type="ECO:0000259" key="3">
    <source>
        <dbReference type="Pfam" id="PF21517"/>
    </source>
</evidence>
<dbReference type="EMBL" id="JARK01001384">
    <property type="protein sequence ID" value="EYC12067.1"/>
    <property type="molecule type" value="Genomic_DNA"/>
</dbReference>
<dbReference type="Pfam" id="PF11427">
    <property type="entry name" value="HTH_Tnp_Tc3_1"/>
    <property type="match status" value="1"/>
</dbReference>
<evidence type="ECO:0000256" key="1">
    <source>
        <dbReference type="ARBA" id="ARBA00004123"/>
    </source>
</evidence>
<dbReference type="OrthoDB" id="5823189at2759"/>
<organism evidence="4 5">
    <name type="scientific">Ancylostoma ceylanicum</name>
    <dbReference type="NCBI Taxonomy" id="53326"/>
    <lineage>
        <taxon>Eukaryota</taxon>
        <taxon>Metazoa</taxon>
        <taxon>Ecdysozoa</taxon>
        <taxon>Nematoda</taxon>
        <taxon>Chromadorea</taxon>
        <taxon>Rhabditida</taxon>
        <taxon>Rhabditina</taxon>
        <taxon>Rhabditomorpha</taxon>
        <taxon>Strongyloidea</taxon>
        <taxon>Ancylostomatidae</taxon>
        <taxon>Ancylostomatinae</taxon>
        <taxon>Ancylostoma</taxon>
    </lineage>
</organism>
<dbReference type="InterPro" id="IPR036388">
    <property type="entry name" value="WH-like_DNA-bd_sf"/>
</dbReference>
<reference evidence="5" key="1">
    <citation type="journal article" date="2015" name="Nat. Genet.">
        <title>The genome and transcriptome of the zoonotic hookworm Ancylostoma ceylanicum identify infection-specific gene families.</title>
        <authorList>
            <person name="Schwarz E.M."/>
            <person name="Hu Y."/>
            <person name="Antoshechkin I."/>
            <person name="Miller M.M."/>
            <person name="Sternberg P.W."/>
            <person name="Aroian R.V."/>
        </authorList>
    </citation>
    <scope>NUCLEOTIDE SEQUENCE</scope>
    <source>
        <strain evidence="5">HY135</strain>
    </source>
</reference>
<comment type="caution">
    <text evidence="4">The sequence shown here is derived from an EMBL/GenBank/DDBJ whole genome shotgun (WGS) entry which is preliminary data.</text>
</comment>
<evidence type="ECO:0000313" key="4">
    <source>
        <dbReference type="EMBL" id="EYC12067.1"/>
    </source>
</evidence>
<dbReference type="Proteomes" id="UP000024635">
    <property type="component" value="Unassembled WGS sequence"/>
</dbReference>
<feature type="domain" description="Tc3 transposase DNA binding" evidence="2">
    <location>
        <begin position="4"/>
        <end position="50"/>
    </location>
</feature>
<dbReference type="AlphaFoldDB" id="A0A016UB79"/>
<accession>A0A016UB79</accession>
<sequence length="142" mass="16114">MHRRGTVLTSAEQAQIEALHVAGLSNRAIAAQLDRSHGCVSRYLRNPSAYHKQPNSGRPKLLTSNDSRRIRRLASNSTLSIAQMRAQLGLNVSKMTIWRSVRGNSNITREVMRKAPRLTPQHKEARLMFARNNMTTQWDKVL</sequence>
<dbReference type="Pfam" id="PF21517">
    <property type="entry name" value="HTH_Tnp_Tc3_2_like"/>
    <property type="match status" value="1"/>
</dbReference>
<comment type="subcellular location">
    <subcellularLocation>
        <location evidence="1">Nucleus</location>
    </subcellularLocation>
</comment>
<dbReference type="InterPro" id="IPR009057">
    <property type="entry name" value="Homeodomain-like_sf"/>
</dbReference>
<gene>
    <name evidence="4" type="primary">Acey_s0048.g1593</name>
    <name evidence="4" type="ORF">Y032_0048g1593</name>
</gene>
<evidence type="ECO:0008006" key="6">
    <source>
        <dbReference type="Google" id="ProtNLM"/>
    </source>
</evidence>
<dbReference type="InterPro" id="IPR048703">
    <property type="entry name" value="Tnp_Tc3-like_HTH"/>
</dbReference>
<dbReference type="Gene3D" id="1.10.10.60">
    <property type="entry name" value="Homeodomain-like"/>
    <property type="match status" value="1"/>
</dbReference>